<dbReference type="InterPro" id="IPR050469">
    <property type="entry name" value="Diguanylate_Cyclase"/>
</dbReference>
<dbReference type="PANTHER" id="PTHR45138">
    <property type="entry name" value="REGULATORY COMPONENTS OF SENSORY TRANSDUCTION SYSTEM"/>
    <property type="match status" value="1"/>
</dbReference>
<feature type="transmembrane region" description="Helical" evidence="3">
    <location>
        <begin position="775"/>
        <end position="797"/>
    </location>
</feature>
<dbReference type="CDD" id="cd01949">
    <property type="entry name" value="GGDEF"/>
    <property type="match status" value="1"/>
</dbReference>
<dbReference type="SUPFAM" id="SSF63829">
    <property type="entry name" value="Calcium-dependent phosphotriesterase"/>
    <property type="match status" value="1"/>
</dbReference>
<dbReference type="SMART" id="SM00267">
    <property type="entry name" value="GGDEF"/>
    <property type="match status" value="1"/>
</dbReference>
<dbReference type="InterPro" id="IPR011110">
    <property type="entry name" value="Reg_prop"/>
</dbReference>
<keyword evidence="6" id="KW-1185">Reference proteome</keyword>
<evidence type="ECO:0000313" key="5">
    <source>
        <dbReference type="EMBL" id="NHO54007.1"/>
    </source>
</evidence>
<organism evidence="5 6">
    <name type="scientific">Acetobacter estunensis</name>
    <dbReference type="NCBI Taxonomy" id="104097"/>
    <lineage>
        <taxon>Bacteria</taxon>
        <taxon>Pseudomonadati</taxon>
        <taxon>Pseudomonadota</taxon>
        <taxon>Alphaproteobacteria</taxon>
        <taxon>Acetobacterales</taxon>
        <taxon>Acetobacteraceae</taxon>
        <taxon>Acetobacter</taxon>
    </lineage>
</organism>
<dbReference type="InterPro" id="IPR043128">
    <property type="entry name" value="Rev_trsase/Diguanyl_cyclase"/>
</dbReference>
<dbReference type="PANTHER" id="PTHR45138:SF9">
    <property type="entry name" value="DIGUANYLATE CYCLASE DGCM-RELATED"/>
    <property type="match status" value="1"/>
</dbReference>
<dbReference type="InterPro" id="IPR000160">
    <property type="entry name" value="GGDEF_dom"/>
</dbReference>
<evidence type="ECO:0000313" key="6">
    <source>
        <dbReference type="Proteomes" id="UP000597459"/>
    </source>
</evidence>
<dbReference type="PROSITE" id="PS50887">
    <property type="entry name" value="GGDEF"/>
    <property type="match status" value="1"/>
</dbReference>
<dbReference type="EC" id="2.7.7.65" evidence="1"/>
<dbReference type="EMBL" id="WOTH01000014">
    <property type="protein sequence ID" value="NHO54007.1"/>
    <property type="molecule type" value="Genomic_DNA"/>
</dbReference>
<dbReference type="Gene3D" id="2.130.10.10">
    <property type="entry name" value="YVTN repeat-like/Quinoprotein amine dehydrogenase"/>
    <property type="match status" value="2"/>
</dbReference>
<dbReference type="Pfam" id="PF07494">
    <property type="entry name" value="Reg_prop"/>
    <property type="match status" value="1"/>
</dbReference>
<dbReference type="NCBIfam" id="TIGR00254">
    <property type="entry name" value="GGDEF"/>
    <property type="match status" value="1"/>
</dbReference>
<dbReference type="AlphaFoldDB" id="A0A967EHQ9"/>
<keyword evidence="3" id="KW-1133">Transmembrane helix</keyword>
<dbReference type="GO" id="GO:0052621">
    <property type="term" value="F:diguanylate cyclase activity"/>
    <property type="evidence" value="ECO:0007669"/>
    <property type="project" value="UniProtKB-EC"/>
</dbReference>
<dbReference type="SUPFAM" id="SSF55073">
    <property type="entry name" value="Nucleotide cyclase"/>
    <property type="match status" value="1"/>
</dbReference>
<evidence type="ECO:0000259" key="4">
    <source>
        <dbReference type="PROSITE" id="PS50887"/>
    </source>
</evidence>
<dbReference type="InterPro" id="IPR029787">
    <property type="entry name" value="Nucleotide_cyclase"/>
</dbReference>
<comment type="catalytic activity">
    <reaction evidence="2">
        <text>2 GTP = 3',3'-c-di-GMP + 2 diphosphate</text>
        <dbReference type="Rhea" id="RHEA:24898"/>
        <dbReference type="ChEBI" id="CHEBI:33019"/>
        <dbReference type="ChEBI" id="CHEBI:37565"/>
        <dbReference type="ChEBI" id="CHEBI:58805"/>
        <dbReference type="EC" id="2.7.7.65"/>
    </reaction>
</comment>
<reference evidence="5" key="1">
    <citation type="submission" date="2019-11" db="EMBL/GenBank/DDBJ databases">
        <title>Description of new Acetobacter species.</title>
        <authorList>
            <person name="Cleenwerck I."/>
            <person name="Sombolestani A.S."/>
        </authorList>
    </citation>
    <scope>NUCLEOTIDE SEQUENCE</scope>
    <source>
        <strain evidence="5">LMG 1626</strain>
    </source>
</reference>
<dbReference type="Pfam" id="PF00990">
    <property type="entry name" value="GGDEF"/>
    <property type="match status" value="1"/>
</dbReference>
<proteinExistence type="predicted"/>
<gene>
    <name evidence="5" type="ORF">GOB87_08560</name>
</gene>
<dbReference type="InterPro" id="IPR015943">
    <property type="entry name" value="WD40/YVTN_repeat-like_dom_sf"/>
</dbReference>
<dbReference type="RefSeq" id="WP_166315246.1">
    <property type="nucleotide sequence ID" value="NZ_WOTH01000014.1"/>
</dbReference>
<sequence>MKAVRAAVRHSGHVDYPRRLQGRRAWGRKRTALSIAALTLGVLLGAGTGNPAAAQTVRLFDGQGGLGTSAVQAFAQDRDGFLYIGGHAGLYVSSGGEFTRVDVGDHGNLTDVGALAASETSDQLMVVAHDGVWLRADGAFRHVSLPVSGHRMRVAALAHDFIVMDERGALWRVRSRKNEDPLVERFALTAPGNSTLVDDVALDASSLGSLAVQADTLWMGCGGGALCRVRNGALVVFGKQQGVPAETWSALTAASDGGVIARGAAHLLRIGAKDDVHAEPLPSRSSNVGNSRPSFVVEMQDGSMVTSIGEALMARSPDGAWREMDSLPGYGRRDVTAAFVDRENGLWLAGAERGVMRVAGFPFWKSVSLQDEHAPSHVSIVHREGGNAVWLAASNGLFRYAISEGGDLTTPLAHFDIDVKSMVRSTDGALWIIEKSGTLLRLDVLTGRVQRLASLSSLTGALDVDSAGRLWIGTMTGLVRLDDPVHPPARLPRPLSLRDRRVNALSLDQFGRLLVLTDTVLFRQKAAEDVFDPQIDVEEQGIGAGRLMAVSTNNDVWIAGERGGVRKVTLPEEGEATVTGADGVHGQGLVQALFRDSRGWIWMGGLQGLDILSPSGWTHMDTSSGLTSNAILPGAISEDDDGTMWFGTEGGLSRLTDPAHLPALPQLHTRITSARLGSVDLLSRPMDEAEGHQELRLEYVAPTFVGHGSLRYHYHLMPLDEDEHETSAMFVTWPDMKGKQISFDVQAVDVLYGRSATAASFHAAQTKGASFTTRMIVWGFCGILVLVVGGVITFRAVAAARRRHIEQAVRGRTRFMEEMQAQLRQQSRVDVLTGLLNRRAVCDELESLMNSIGPDDLMAVALIDIDHFKAINDTLGHQGGDFVLEQYGHRLRQGSGVGAVPGRYGGEELIVVFTSFPSVQALTTQVGRLHELLREPLVYEGHEIIVTCSIGLAVRIPGDTPGRIVGRADRALYRGKRNGRNCVVMAD</sequence>
<keyword evidence="3" id="KW-0472">Membrane</keyword>
<evidence type="ECO:0000256" key="2">
    <source>
        <dbReference type="ARBA" id="ARBA00034247"/>
    </source>
</evidence>
<dbReference type="Proteomes" id="UP000597459">
    <property type="component" value="Unassembled WGS sequence"/>
</dbReference>
<evidence type="ECO:0000256" key="3">
    <source>
        <dbReference type="SAM" id="Phobius"/>
    </source>
</evidence>
<evidence type="ECO:0000256" key="1">
    <source>
        <dbReference type="ARBA" id="ARBA00012528"/>
    </source>
</evidence>
<accession>A0A967EHQ9</accession>
<name>A0A967EHQ9_9PROT</name>
<dbReference type="Gene3D" id="3.30.70.270">
    <property type="match status" value="1"/>
</dbReference>
<feature type="domain" description="GGDEF" evidence="4">
    <location>
        <begin position="856"/>
        <end position="987"/>
    </location>
</feature>
<keyword evidence="3" id="KW-0812">Transmembrane</keyword>
<protein>
    <recommendedName>
        <fullName evidence="1">diguanylate cyclase</fullName>
        <ecNumber evidence="1">2.7.7.65</ecNumber>
    </recommendedName>
</protein>
<comment type="caution">
    <text evidence="5">The sequence shown here is derived from an EMBL/GenBank/DDBJ whole genome shotgun (WGS) entry which is preliminary data.</text>
</comment>